<dbReference type="AlphaFoldDB" id="A0A9D4DNN5"/>
<dbReference type="Proteomes" id="UP000828390">
    <property type="component" value="Unassembled WGS sequence"/>
</dbReference>
<dbReference type="EMBL" id="JAIWYP010000010">
    <property type="protein sequence ID" value="KAH3752601.1"/>
    <property type="molecule type" value="Genomic_DNA"/>
</dbReference>
<reference evidence="1" key="2">
    <citation type="submission" date="2020-11" db="EMBL/GenBank/DDBJ databases">
        <authorList>
            <person name="McCartney M.A."/>
            <person name="Auch B."/>
            <person name="Kono T."/>
            <person name="Mallez S."/>
            <person name="Becker A."/>
            <person name="Gohl D.M."/>
            <person name="Silverstein K.A.T."/>
            <person name="Koren S."/>
            <person name="Bechman K.B."/>
            <person name="Herman A."/>
            <person name="Abrahante J.E."/>
            <person name="Garbe J."/>
        </authorList>
    </citation>
    <scope>NUCLEOTIDE SEQUENCE</scope>
    <source>
        <strain evidence="1">Duluth1</strain>
        <tissue evidence="1">Whole animal</tissue>
    </source>
</reference>
<keyword evidence="2" id="KW-1185">Reference proteome</keyword>
<sequence>MQQLTYQGFAAAYNTLGRGIMKNTSERYALSFLPPQRFFTGRILAPSRCFIEQRTALLLKNRRRRSALLSELMTRISAP</sequence>
<proteinExistence type="predicted"/>
<accession>A0A9D4DNN5</accession>
<name>A0A9D4DNN5_DREPO</name>
<organism evidence="1 2">
    <name type="scientific">Dreissena polymorpha</name>
    <name type="common">Zebra mussel</name>
    <name type="synonym">Mytilus polymorpha</name>
    <dbReference type="NCBI Taxonomy" id="45954"/>
    <lineage>
        <taxon>Eukaryota</taxon>
        <taxon>Metazoa</taxon>
        <taxon>Spiralia</taxon>
        <taxon>Lophotrochozoa</taxon>
        <taxon>Mollusca</taxon>
        <taxon>Bivalvia</taxon>
        <taxon>Autobranchia</taxon>
        <taxon>Heteroconchia</taxon>
        <taxon>Euheterodonta</taxon>
        <taxon>Imparidentia</taxon>
        <taxon>Neoheterodontei</taxon>
        <taxon>Myida</taxon>
        <taxon>Dreissenoidea</taxon>
        <taxon>Dreissenidae</taxon>
        <taxon>Dreissena</taxon>
    </lineage>
</organism>
<protein>
    <submittedName>
        <fullName evidence="1">Uncharacterized protein</fullName>
    </submittedName>
</protein>
<evidence type="ECO:0000313" key="1">
    <source>
        <dbReference type="EMBL" id="KAH3752601.1"/>
    </source>
</evidence>
<gene>
    <name evidence="1" type="ORF">DPMN_187222</name>
</gene>
<reference evidence="1" key="1">
    <citation type="journal article" date="2019" name="bioRxiv">
        <title>The Genome of the Zebra Mussel, Dreissena polymorpha: A Resource for Invasive Species Research.</title>
        <authorList>
            <person name="McCartney M.A."/>
            <person name="Auch B."/>
            <person name="Kono T."/>
            <person name="Mallez S."/>
            <person name="Zhang Y."/>
            <person name="Obille A."/>
            <person name="Becker A."/>
            <person name="Abrahante J.E."/>
            <person name="Garbe J."/>
            <person name="Badalamenti J.P."/>
            <person name="Herman A."/>
            <person name="Mangelson H."/>
            <person name="Liachko I."/>
            <person name="Sullivan S."/>
            <person name="Sone E.D."/>
            <person name="Koren S."/>
            <person name="Silverstein K.A.T."/>
            <person name="Beckman K.B."/>
            <person name="Gohl D.M."/>
        </authorList>
    </citation>
    <scope>NUCLEOTIDE SEQUENCE</scope>
    <source>
        <strain evidence="1">Duluth1</strain>
        <tissue evidence="1">Whole animal</tissue>
    </source>
</reference>
<comment type="caution">
    <text evidence="1">The sequence shown here is derived from an EMBL/GenBank/DDBJ whole genome shotgun (WGS) entry which is preliminary data.</text>
</comment>
<evidence type="ECO:0000313" key="2">
    <source>
        <dbReference type="Proteomes" id="UP000828390"/>
    </source>
</evidence>